<organism evidence="1 2">
    <name type="scientific">Stappia taiwanensis</name>
    <dbReference type="NCBI Taxonomy" id="992267"/>
    <lineage>
        <taxon>Bacteria</taxon>
        <taxon>Pseudomonadati</taxon>
        <taxon>Pseudomonadota</taxon>
        <taxon>Alphaproteobacteria</taxon>
        <taxon>Hyphomicrobiales</taxon>
        <taxon>Stappiaceae</taxon>
        <taxon>Stappia</taxon>
    </lineage>
</organism>
<gene>
    <name evidence="1" type="ORF">H1W37_18965</name>
</gene>
<comment type="caution">
    <text evidence="1">The sequence shown here is derived from an EMBL/GenBank/DDBJ whole genome shotgun (WGS) entry which is preliminary data.</text>
</comment>
<keyword evidence="2" id="KW-1185">Reference proteome</keyword>
<sequence length="81" mass="9212">MHTPHFTKYAKFFYIATFSHIRLGQSDQVDLSPVLRPSCPATDLRFACRGDDVVQTRERMCGLIGYAKTIRVDNGSEFVDL</sequence>
<accession>A0A838XTI5</accession>
<reference evidence="1 2" key="1">
    <citation type="submission" date="2020-07" db="EMBL/GenBank/DDBJ databases">
        <authorList>
            <person name="Li M."/>
        </authorList>
    </citation>
    <scope>NUCLEOTIDE SEQUENCE [LARGE SCALE GENOMIC DNA]</scope>
    <source>
        <strain evidence="1 2">DSM 23284</strain>
    </source>
</reference>
<reference evidence="1 2" key="2">
    <citation type="submission" date="2020-08" db="EMBL/GenBank/DDBJ databases">
        <title>Stappia taiwanensis sp. nov., isolated from a coastal thermal spring.</title>
        <authorList>
            <person name="Kampfer P."/>
        </authorList>
    </citation>
    <scope>NUCLEOTIDE SEQUENCE [LARGE SCALE GENOMIC DNA]</scope>
    <source>
        <strain evidence="1 2">DSM 23284</strain>
    </source>
</reference>
<dbReference type="AlphaFoldDB" id="A0A838XTI5"/>
<evidence type="ECO:0000313" key="1">
    <source>
        <dbReference type="EMBL" id="MBA4613745.1"/>
    </source>
</evidence>
<name>A0A838XTI5_9HYPH</name>
<dbReference type="EMBL" id="JACEON010000024">
    <property type="protein sequence ID" value="MBA4613745.1"/>
    <property type="molecule type" value="Genomic_DNA"/>
</dbReference>
<dbReference type="Proteomes" id="UP000559404">
    <property type="component" value="Unassembled WGS sequence"/>
</dbReference>
<proteinExistence type="predicted"/>
<evidence type="ECO:0000313" key="2">
    <source>
        <dbReference type="Proteomes" id="UP000559404"/>
    </source>
</evidence>
<protein>
    <submittedName>
        <fullName evidence="1">Uncharacterized protein</fullName>
    </submittedName>
</protein>